<keyword evidence="7" id="KW-0498">Mitosis</keyword>
<evidence type="ECO:0000256" key="4">
    <source>
        <dbReference type="ARBA" id="ARBA00022454"/>
    </source>
</evidence>
<evidence type="ECO:0000256" key="5">
    <source>
        <dbReference type="ARBA" id="ARBA00022618"/>
    </source>
</evidence>
<organism evidence="14 15">
    <name type="scientific">Myripristis murdjan</name>
    <name type="common">pinecone soldierfish</name>
    <dbReference type="NCBI Taxonomy" id="586833"/>
    <lineage>
        <taxon>Eukaryota</taxon>
        <taxon>Metazoa</taxon>
        <taxon>Chordata</taxon>
        <taxon>Craniata</taxon>
        <taxon>Vertebrata</taxon>
        <taxon>Euteleostomi</taxon>
        <taxon>Actinopterygii</taxon>
        <taxon>Neopterygii</taxon>
        <taxon>Teleostei</taxon>
        <taxon>Neoteleostei</taxon>
        <taxon>Acanthomorphata</taxon>
        <taxon>Holocentriformes</taxon>
        <taxon>Holocentridae</taxon>
        <taxon>Myripristis</taxon>
    </lineage>
</organism>
<keyword evidence="5" id="KW-0132">Cell division</keyword>
<accession>A0A667YIW1</accession>
<dbReference type="GO" id="GO:0007059">
    <property type="term" value="P:chromosome segregation"/>
    <property type="evidence" value="ECO:0007669"/>
    <property type="project" value="TreeGrafter"/>
</dbReference>
<gene>
    <name evidence="14" type="primary">oip5</name>
</gene>
<evidence type="ECO:0000256" key="2">
    <source>
        <dbReference type="ARBA" id="ARBA00004123"/>
    </source>
</evidence>
<comment type="similarity">
    <text evidence="12">Belongs to the yippee family.</text>
</comment>
<evidence type="ECO:0000256" key="12">
    <source>
        <dbReference type="RuleBase" id="RU110713"/>
    </source>
</evidence>
<dbReference type="GO" id="GO:0046872">
    <property type="term" value="F:metal ion binding"/>
    <property type="evidence" value="ECO:0007669"/>
    <property type="project" value="UniProtKB-KW"/>
</dbReference>
<protein>
    <recommendedName>
        <fullName evidence="12">Protein yippee-like</fullName>
    </recommendedName>
</protein>
<dbReference type="InterPro" id="IPR004910">
    <property type="entry name" value="Yippee/Mis18/Cereblon"/>
</dbReference>
<dbReference type="GO" id="GO:0000785">
    <property type="term" value="C:chromatin"/>
    <property type="evidence" value="ECO:0007669"/>
    <property type="project" value="TreeGrafter"/>
</dbReference>
<dbReference type="GO" id="GO:0034080">
    <property type="term" value="P:CENP-A containing chromatin assembly"/>
    <property type="evidence" value="ECO:0007669"/>
    <property type="project" value="TreeGrafter"/>
</dbReference>
<dbReference type="InterPro" id="IPR034752">
    <property type="entry name" value="Mis18"/>
</dbReference>
<dbReference type="GO" id="GO:0000775">
    <property type="term" value="C:chromosome, centromeric region"/>
    <property type="evidence" value="ECO:0007669"/>
    <property type="project" value="UniProtKB-SubCell"/>
</dbReference>
<evidence type="ECO:0000256" key="7">
    <source>
        <dbReference type="ARBA" id="ARBA00022776"/>
    </source>
</evidence>
<reference evidence="14" key="1">
    <citation type="submission" date="2019-06" db="EMBL/GenBank/DDBJ databases">
        <authorList>
            <consortium name="Wellcome Sanger Institute Data Sharing"/>
        </authorList>
    </citation>
    <scope>NUCLEOTIDE SEQUENCE [LARGE SCALE GENOMIC DNA]</scope>
</reference>
<sequence length="159" mass="17610">WSPNPCFLCGCENLKMEFDASVLMHRTDDIKLAMEAERRSLMTLHCEQCNTVLGDSLGVCGELKSLDSILCLKSSVPDSYLLLLFTFSICSSLKCSGCRRVLGTVIHSAPQHLAMLRSIFLLHKANISCYILNSSTMVKASTLSFDMKPIGESINEVRL</sequence>
<keyword evidence="6" id="KW-0479">Metal-binding</keyword>
<dbReference type="GeneTree" id="ENSGT00940000175695"/>
<dbReference type="GO" id="GO:0051301">
    <property type="term" value="P:cell division"/>
    <property type="evidence" value="ECO:0007669"/>
    <property type="project" value="UniProtKB-KW"/>
</dbReference>
<keyword evidence="9" id="KW-0539">Nucleus</keyword>
<dbReference type="Proteomes" id="UP000472263">
    <property type="component" value="Chromosome 22"/>
</dbReference>
<dbReference type="PROSITE" id="PS51793">
    <property type="entry name" value="MIS18"/>
    <property type="match status" value="1"/>
</dbReference>
<reference evidence="14" key="3">
    <citation type="submission" date="2025-09" db="UniProtKB">
        <authorList>
            <consortium name="Ensembl"/>
        </authorList>
    </citation>
    <scope>IDENTIFICATION</scope>
</reference>
<dbReference type="AlphaFoldDB" id="A0A667YIW1"/>
<evidence type="ECO:0000256" key="1">
    <source>
        <dbReference type="ARBA" id="ARBA00003694"/>
    </source>
</evidence>
<evidence type="ECO:0000256" key="11">
    <source>
        <dbReference type="ARBA" id="ARBA00023328"/>
    </source>
</evidence>
<evidence type="ECO:0000256" key="10">
    <source>
        <dbReference type="ARBA" id="ARBA00023306"/>
    </source>
</evidence>
<comment type="subcellular location">
    <subcellularLocation>
        <location evidence="3">Chromosome</location>
        <location evidence="3">Centromere</location>
    </subcellularLocation>
    <subcellularLocation>
        <location evidence="2">Nucleus</location>
    </subcellularLocation>
</comment>
<dbReference type="GO" id="GO:0005634">
    <property type="term" value="C:nucleus"/>
    <property type="evidence" value="ECO:0007669"/>
    <property type="project" value="UniProtKB-SubCell"/>
</dbReference>
<keyword evidence="15" id="KW-1185">Reference proteome</keyword>
<dbReference type="Pfam" id="PF03226">
    <property type="entry name" value="Yippee-Mis18"/>
    <property type="match status" value="1"/>
</dbReference>
<evidence type="ECO:0000256" key="6">
    <source>
        <dbReference type="ARBA" id="ARBA00022723"/>
    </source>
</evidence>
<feature type="domain" description="Mis18" evidence="13">
    <location>
        <begin position="41"/>
        <end position="132"/>
    </location>
</feature>
<keyword evidence="10" id="KW-0131">Cell cycle</keyword>
<evidence type="ECO:0000313" key="15">
    <source>
        <dbReference type="Proteomes" id="UP000472263"/>
    </source>
</evidence>
<evidence type="ECO:0000256" key="9">
    <source>
        <dbReference type="ARBA" id="ARBA00023242"/>
    </source>
</evidence>
<evidence type="ECO:0000313" key="14">
    <source>
        <dbReference type="Ensembl" id="ENSMMDP00005030420.1"/>
    </source>
</evidence>
<keyword evidence="4" id="KW-0158">Chromosome</keyword>
<evidence type="ECO:0000256" key="8">
    <source>
        <dbReference type="ARBA" id="ARBA00022833"/>
    </source>
</evidence>
<comment type="function">
    <text evidence="1">Required for recruitment of CENPA to centromeres and normal chromosome segregation during mitosis.</text>
</comment>
<dbReference type="Ensembl" id="ENSMMDT00005031120.1">
    <property type="protein sequence ID" value="ENSMMDP00005030420.1"/>
    <property type="gene ID" value="ENSMMDG00005014411.1"/>
</dbReference>
<name>A0A667YIW1_9TELE</name>
<evidence type="ECO:0000259" key="13">
    <source>
        <dbReference type="PROSITE" id="PS51793"/>
    </source>
</evidence>
<proteinExistence type="inferred from homology"/>
<dbReference type="PANTHER" id="PTHR16431:SF3">
    <property type="entry name" value="PROTEIN MIS18-BETA"/>
    <property type="match status" value="1"/>
</dbReference>
<evidence type="ECO:0000256" key="3">
    <source>
        <dbReference type="ARBA" id="ARBA00004584"/>
    </source>
</evidence>
<keyword evidence="8" id="KW-0862">Zinc</keyword>
<keyword evidence="11" id="KW-0137">Centromere</keyword>
<dbReference type="PANTHER" id="PTHR16431">
    <property type="entry name" value="NEUROGENIC PROTEIN MASTERMIND"/>
    <property type="match status" value="1"/>
</dbReference>
<reference evidence="14" key="2">
    <citation type="submission" date="2025-08" db="UniProtKB">
        <authorList>
            <consortium name="Ensembl"/>
        </authorList>
    </citation>
    <scope>IDENTIFICATION</scope>
</reference>